<geneLocation type="plasmid" evidence="2 3">
    <name>unnamed2</name>
</geneLocation>
<keyword evidence="2" id="KW-0614">Plasmid</keyword>
<accession>A0A7G8P6J1</accession>
<protein>
    <submittedName>
        <fullName evidence="2">Uncharacterized protein</fullName>
    </submittedName>
</protein>
<dbReference type="AlphaFoldDB" id="A0A7G8P6J1"/>
<dbReference type="KEGG" id="mflu:HZU40_00410"/>
<dbReference type="EMBL" id="CP059893">
    <property type="protein sequence ID" value="QNJ89957.1"/>
    <property type="molecule type" value="Genomic_DNA"/>
</dbReference>
<gene>
    <name evidence="2" type="ORF">HZU40_00410</name>
</gene>
<proteinExistence type="predicted"/>
<feature type="chain" id="PRO_5028810197" evidence="1">
    <location>
        <begin position="40"/>
        <end position="97"/>
    </location>
</feature>
<sequence length="97" mass="10111">MRRPTMARCAITTGPALILAALAGWLLLSAELTAPPAQADSAGNASDTGLWRDAIATKHAVSEAFPQIEHHERTSPMYELGPGAGAPVVHHFTGGAR</sequence>
<keyword evidence="1" id="KW-0732">Signal</keyword>
<evidence type="ECO:0000256" key="1">
    <source>
        <dbReference type="SAM" id="SignalP"/>
    </source>
</evidence>
<name>A0A7G8P6J1_9MYCO</name>
<organism evidence="2 3">
    <name type="scientific">Mycolicibacterium fluoranthenivorans</name>
    <dbReference type="NCBI Taxonomy" id="258505"/>
    <lineage>
        <taxon>Bacteria</taxon>
        <taxon>Bacillati</taxon>
        <taxon>Actinomycetota</taxon>
        <taxon>Actinomycetes</taxon>
        <taxon>Mycobacteriales</taxon>
        <taxon>Mycobacteriaceae</taxon>
        <taxon>Mycolicibacterium</taxon>
    </lineage>
</organism>
<dbReference type="RefSeq" id="WP_187095109.1">
    <property type="nucleotide sequence ID" value="NZ_CP059893.1"/>
</dbReference>
<feature type="signal peptide" evidence="1">
    <location>
        <begin position="1"/>
        <end position="39"/>
    </location>
</feature>
<evidence type="ECO:0000313" key="3">
    <source>
        <dbReference type="Proteomes" id="UP000515498"/>
    </source>
</evidence>
<evidence type="ECO:0000313" key="2">
    <source>
        <dbReference type="EMBL" id="QNJ89957.1"/>
    </source>
</evidence>
<reference evidence="2 3" key="1">
    <citation type="submission" date="2020-07" db="EMBL/GenBank/DDBJ databases">
        <title>Draft genome sequence of four isobutane-metabolizing strains capable of cometabolically degrading diverse ether contaminants.</title>
        <authorList>
            <person name="Chen W."/>
            <person name="Faulkner N."/>
            <person name="Smith C."/>
            <person name="Hyman M."/>
        </authorList>
    </citation>
    <scope>NUCLEOTIDE SEQUENCE [LARGE SCALE GENOMIC DNA]</scope>
    <source>
        <strain evidence="2 3">2A</strain>
        <plasmid evidence="2 3">unnamed2</plasmid>
    </source>
</reference>
<dbReference type="Proteomes" id="UP000515498">
    <property type="component" value="Plasmid unnamed2"/>
</dbReference>